<proteinExistence type="predicted"/>
<protein>
    <recommendedName>
        <fullName evidence="1">Methyltransferase domain-containing protein</fullName>
    </recommendedName>
</protein>
<evidence type="ECO:0000259" key="1">
    <source>
        <dbReference type="Pfam" id="PF13847"/>
    </source>
</evidence>
<gene>
    <name evidence="2" type="ORF">MuYL_4576</name>
</gene>
<accession>A0A223P3R4</accession>
<dbReference type="PANTHER" id="PTHR43591">
    <property type="entry name" value="METHYLTRANSFERASE"/>
    <property type="match status" value="1"/>
</dbReference>
<dbReference type="OrthoDB" id="3636702at2"/>
<dbReference type="PANTHER" id="PTHR43591:SF24">
    <property type="entry name" value="2-METHOXY-6-POLYPRENYL-1,4-BENZOQUINOL METHYLASE, MITOCHONDRIAL"/>
    <property type="match status" value="1"/>
</dbReference>
<evidence type="ECO:0000313" key="2">
    <source>
        <dbReference type="EMBL" id="ASU36461.1"/>
    </source>
</evidence>
<dbReference type="InterPro" id="IPR029063">
    <property type="entry name" value="SAM-dependent_MTases_sf"/>
</dbReference>
<evidence type="ECO:0000313" key="3">
    <source>
        <dbReference type="Proteomes" id="UP000215002"/>
    </source>
</evidence>
<sequence length="254" mass="28904">MANKHYDINYLQNSRRLLINLKEHSYSFFKSISSGTIVDLGCGAGNDVIELAKMAAENVKIIGVDHDPGMLQQAKEDAKEINNVDFILSEAYPLPFEDGTISGLRTERLVQHLKNPEKVFSEISRVLKTDAPFVIIETDWNSLAFYTELAGIQKKVIAYLTDVKVNNGFAAAKLTSYLKQNNFRDIRFEIHPFVVNTLKEANEYFWIEKMIQEAAQKGYIEEQEYHALYKALQAEDDENYFSCSINLVVASCVK</sequence>
<dbReference type="CDD" id="cd02440">
    <property type="entry name" value="AdoMet_MTases"/>
    <property type="match status" value="1"/>
</dbReference>
<dbReference type="RefSeq" id="WP_094572476.1">
    <property type="nucleotide sequence ID" value="NZ_CP022743.1"/>
</dbReference>
<name>A0A223P3R4_9SPHI</name>
<keyword evidence="3" id="KW-1185">Reference proteome</keyword>
<dbReference type="Gene3D" id="3.40.50.150">
    <property type="entry name" value="Vaccinia Virus protein VP39"/>
    <property type="match status" value="1"/>
</dbReference>
<dbReference type="AlphaFoldDB" id="A0A223P3R4"/>
<dbReference type="GO" id="GO:0008168">
    <property type="term" value="F:methyltransferase activity"/>
    <property type="evidence" value="ECO:0007669"/>
    <property type="project" value="TreeGrafter"/>
</dbReference>
<dbReference type="KEGG" id="muc:MuYL_4576"/>
<feature type="domain" description="Methyltransferase" evidence="1">
    <location>
        <begin position="35"/>
        <end position="139"/>
    </location>
</feature>
<organism evidence="2 3">
    <name type="scientific">Mucilaginibacter xinganensis</name>
    <dbReference type="NCBI Taxonomy" id="1234841"/>
    <lineage>
        <taxon>Bacteria</taxon>
        <taxon>Pseudomonadati</taxon>
        <taxon>Bacteroidota</taxon>
        <taxon>Sphingobacteriia</taxon>
        <taxon>Sphingobacteriales</taxon>
        <taxon>Sphingobacteriaceae</taxon>
        <taxon>Mucilaginibacter</taxon>
    </lineage>
</organism>
<dbReference type="Proteomes" id="UP000215002">
    <property type="component" value="Chromosome"/>
</dbReference>
<dbReference type="EMBL" id="CP022743">
    <property type="protein sequence ID" value="ASU36461.1"/>
    <property type="molecule type" value="Genomic_DNA"/>
</dbReference>
<reference evidence="2 3" key="1">
    <citation type="submission" date="2017-08" db="EMBL/GenBank/DDBJ databases">
        <title>Complete genome sequence of Mucilaginibacter sp. strain BJC16-A31.</title>
        <authorList>
            <consortium name="Henan University of Science and Technology"/>
            <person name="You X."/>
        </authorList>
    </citation>
    <scope>NUCLEOTIDE SEQUENCE [LARGE SCALE GENOMIC DNA]</scope>
    <source>
        <strain evidence="2 3">BJC16-A31</strain>
    </source>
</reference>
<dbReference type="Pfam" id="PF13847">
    <property type="entry name" value="Methyltransf_31"/>
    <property type="match status" value="1"/>
</dbReference>
<dbReference type="SUPFAM" id="SSF53335">
    <property type="entry name" value="S-adenosyl-L-methionine-dependent methyltransferases"/>
    <property type="match status" value="1"/>
</dbReference>
<dbReference type="InterPro" id="IPR025714">
    <property type="entry name" value="Methyltranfer_dom"/>
</dbReference>